<dbReference type="GO" id="GO:0005975">
    <property type="term" value="P:carbohydrate metabolic process"/>
    <property type="evidence" value="ECO:0007669"/>
    <property type="project" value="InterPro"/>
</dbReference>
<dbReference type="AlphaFoldDB" id="A0A1F4YCT2"/>
<dbReference type="Proteomes" id="UP000178176">
    <property type="component" value="Unassembled WGS sequence"/>
</dbReference>
<evidence type="ECO:0000313" key="7">
    <source>
        <dbReference type="Proteomes" id="UP000178176"/>
    </source>
</evidence>
<dbReference type="PANTHER" id="PTHR10353:SF209">
    <property type="entry name" value="GALACTOLIPID GALACTOSYLTRANSFERASE SFR2, CHLOROPLASTIC"/>
    <property type="match status" value="1"/>
</dbReference>
<evidence type="ECO:0000313" key="6">
    <source>
        <dbReference type="EMBL" id="OGC91678.1"/>
    </source>
</evidence>
<evidence type="ECO:0000256" key="4">
    <source>
        <dbReference type="PROSITE-ProRule" id="PRU10055"/>
    </source>
</evidence>
<comment type="similarity">
    <text evidence="1 5">Belongs to the glycosyl hydrolase 1 family.</text>
</comment>
<gene>
    <name evidence="6" type="ORF">A2876_01840</name>
</gene>
<dbReference type="InterPro" id="IPR018120">
    <property type="entry name" value="Glyco_hydro_1_AS"/>
</dbReference>
<dbReference type="Pfam" id="PF00232">
    <property type="entry name" value="Glyco_hydro_1"/>
    <property type="match status" value="2"/>
</dbReference>
<evidence type="ECO:0000256" key="2">
    <source>
        <dbReference type="ARBA" id="ARBA00022801"/>
    </source>
</evidence>
<dbReference type="PRINTS" id="PR00131">
    <property type="entry name" value="GLHYDRLASE1"/>
</dbReference>
<evidence type="ECO:0000256" key="3">
    <source>
        <dbReference type="ARBA" id="ARBA00023295"/>
    </source>
</evidence>
<dbReference type="InterPro" id="IPR017853">
    <property type="entry name" value="GH"/>
</dbReference>
<accession>A0A1F4YCT2</accession>
<keyword evidence="2" id="KW-0378">Hydrolase</keyword>
<comment type="caution">
    <text evidence="6">The sequence shown here is derived from an EMBL/GenBank/DDBJ whole genome shotgun (WGS) entry which is preliminary data.</text>
</comment>
<proteinExistence type="inferred from homology"/>
<feature type="non-terminal residue" evidence="6">
    <location>
        <position position="1"/>
    </location>
</feature>
<protein>
    <recommendedName>
        <fullName evidence="8">Beta-glucosidase</fullName>
    </recommendedName>
</protein>
<dbReference type="GO" id="GO:0008422">
    <property type="term" value="F:beta-glucosidase activity"/>
    <property type="evidence" value="ECO:0007669"/>
    <property type="project" value="TreeGrafter"/>
</dbReference>
<organism evidence="6 7">
    <name type="scientific">Candidatus Amesbacteria bacterium RIFCSPHIGHO2_01_FULL_48_32b</name>
    <dbReference type="NCBI Taxonomy" id="1797253"/>
    <lineage>
        <taxon>Bacteria</taxon>
        <taxon>Candidatus Amesiibacteriota</taxon>
    </lineage>
</organism>
<dbReference type="SUPFAM" id="SSF51445">
    <property type="entry name" value="(Trans)glycosidases"/>
    <property type="match status" value="1"/>
</dbReference>
<dbReference type="Gene3D" id="3.20.20.80">
    <property type="entry name" value="Glycosidases"/>
    <property type="match status" value="1"/>
</dbReference>
<evidence type="ECO:0000256" key="1">
    <source>
        <dbReference type="ARBA" id="ARBA00010838"/>
    </source>
</evidence>
<name>A0A1F4YCT2_9BACT</name>
<dbReference type="PROSITE" id="PS00572">
    <property type="entry name" value="GLYCOSYL_HYDROL_F1_1"/>
    <property type="match status" value="1"/>
</dbReference>
<feature type="active site" description="Nucleophile" evidence="4">
    <location>
        <position position="284"/>
    </location>
</feature>
<dbReference type="InterPro" id="IPR001360">
    <property type="entry name" value="Glyco_hydro_1"/>
</dbReference>
<dbReference type="PANTHER" id="PTHR10353">
    <property type="entry name" value="GLYCOSYL HYDROLASE"/>
    <property type="match status" value="1"/>
</dbReference>
<dbReference type="EMBL" id="MEXH01000031">
    <property type="protein sequence ID" value="OGC91678.1"/>
    <property type="molecule type" value="Genomic_DNA"/>
</dbReference>
<sequence length="373" mass="43621">EGNNTNSDWWEWEQKGGGVEPSGIACDSYNRYEEDFTLAKNLGHNAHRLSIEWARIEPLEREFSKQETDHYRKVLESLKDKNIKSFVTLHHFTNPLWFAKKGGWEDSNAPEVFSKYVKYCVENFSDLIDFWVTINEPNVYAFCAYSIGKFPPQRKNLVRTANVYLNLCKAHKLGFAVIKTHQPQAHVGFTLNLTVSLPETENFWDKIVSGIFNWFNCSLLIYLLKDFDYLGINYYLTFKVKSLKFYRDYSEGVSEAYNIPVVPRGLYYLLKNLKVYNKPVYITENGIADSRDKLRKDYIREHLLSVNKAISEGIDVRGYLHWSLIDNFEWHKGFGPKFGLVEISRENNLKRIPRKSALFYAKVCKSNKIHVRS</sequence>
<evidence type="ECO:0008006" key="8">
    <source>
        <dbReference type="Google" id="ProtNLM"/>
    </source>
</evidence>
<keyword evidence="3" id="KW-0326">Glycosidase</keyword>
<evidence type="ECO:0000256" key="5">
    <source>
        <dbReference type="RuleBase" id="RU003690"/>
    </source>
</evidence>
<reference evidence="6 7" key="1">
    <citation type="journal article" date="2016" name="Nat. Commun.">
        <title>Thousands of microbial genomes shed light on interconnected biogeochemical processes in an aquifer system.</title>
        <authorList>
            <person name="Anantharaman K."/>
            <person name="Brown C.T."/>
            <person name="Hug L.A."/>
            <person name="Sharon I."/>
            <person name="Castelle C.J."/>
            <person name="Probst A.J."/>
            <person name="Thomas B.C."/>
            <person name="Singh A."/>
            <person name="Wilkins M.J."/>
            <person name="Karaoz U."/>
            <person name="Brodie E.L."/>
            <person name="Williams K.H."/>
            <person name="Hubbard S.S."/>
            <person name="Banfield J.F."/>
        </authorList>
    </citation>
    <scope>NUCLEOTIDE SEQUENCE [LARGE SCALE GENOMIC DNA]</scope>
</reference>